<dbReference type="EMBL" id="KQ983167">
    <property type="protein sequence ID" value="KYQ46950.1"/>
    <property type="molecule type" value="Genomic_DNA"/>
</dbReference>
<evidence type="ECO:0000256" key="3">
    <source>
        <dbReference type="ARBA" id="ARBA00011583"/>
    </source>
</evidence>
<dbReference type="InterPro" id="IPR036140">
    <property type="entry name" value="PFN_sf"/>
</dbReference>
<dbReference type="InterPro" id="IPR005455">
    <property type="entry name" value="PFN_euk"/>
</dbReference>
<keyword evidence="4" id="KW-0963">Cytoplasm</keyword>
<dbReference type="GO" id="GO:0005938">
    <property type="term" value="C:cell cortex"/>
    <property type="evidence" value="ECO:0007669"/>
    <property type="project" value="TreeGrafter"/>
</dbReference>
<comment type="subunit">
    <text evidence="3">Occurs in many kinds of cells as a complex with monomeric actin in a 1:1 ratio.</text>
</comment>
<sequence>MSWQDYVDKQLLASRCVTKAAIAGHDGNVWAKSEGFECFSARKKSLNLVGFASLDASMKETNSTTVNHASRCWRQVSKEELAKLVQSFEEQDILTSSGVTLAGNRYIYLSGTDRVIRAKLGKVGVHCMKTTQAVVVSLYEDPIQPQQAASVVEKLGEYLVSCGY</sequence>
<evidence type="ECO:0000256" key="5">
    <source>
        <dbReference type="ARBA" id="ARBA00023203"/>
    </source>
</evidence>
<keyword evidence="5 7" id="KW-0009">Actin-binding</keyword>
<protein>
    <recommendedName>
        <fullName evidence="7">Profilin</fullName>
    </recommendedName>
</protein>
<proteinExistence type="inferred from homology"/>
<dbReference type="Proteomes" id="UP000075809">
    <property type="component" value="Unassembled WGS sequence"/>
</dbReference>
<gene>
    <name evidence="8" type="ORF">ALC60_14039</name>
</gene>
<dbReference type="SMART" id="SM00392">
    <property type="entry name" value="PROF"/>
    <property type="match status" value="1"/>
</dbReference>
<dbReference type="InterPro" id="IPR027310">
    <property type="entry name" value="Profilin_CS"/>
</dbReference>
<accession>A0A151WGI7</accession>
<organism evidence="8 9">
    <name type="scientific">Mycetomoellerius zeteki</name>
    <dbReference type="NCBI Taxonomy" id="64791"/>
    <lineage>
        <taxon>Eukaryota</taxon>
        <taxon>Metazoa</taxon>
        <taxon>Ecdysozoa</taxon>
        <taxon>Arthropoda</taxon>
        <taxon>Hexapoda</taxon>
        <taxon>Insecta</taxon>
        <taxon>Pterygota</taxon>
        <taxon>Neoptera</taxon>
        <taxon>Endopterygota</taxon>
        <taxon>Hymenoptera</taxon>
        <taxon>Apocrita</taxon>
        <taxon>Aculeata</taxon>
        <taxon>Formicoidea</taxon>
        <taxon>Formicidae</taxon>
        <taxon>Myrmicinae</taxon>
        <taxon>Mycetomoellerius</taxon>
    </lineage>
</organism>
<comment type="similarity">
    <text evidence="2 7">Belongs to the profilin family.</text>
</comment>
<dbReference type="SUPFAM" id="SSF55770">
    <property type="entry name" value="Profilin (actin-binding protein)"/>
    <property type="match status" value="1"/>
</dbReference>
<dbReference type="Gene3D" id="3.30.450.30">
    <property type="entry name" value="Dynein light chain 2a, cytoplasmic"/>
    <property type="match status" value="1"/>
</dbReference>
<dbReference type="PANTHER" id="PTHR11604">
    <property type="entry name" value="PROFILIN"/>
    <property type="match status" value="1"/>
</dbReference>
<evidence type="ECO:0000313" key="8">
    <source>
        <dbReference type="EMBL" id="KYQ46950.1"/>
    </source>
</evidence>
<keyword evidence="6" id="KW-0206">Cytoskeleton</keyword>
<dbReference type="CDD" id="cd00148">
    <property type="entry name" value="PROF"/>
    <property type="match status" value="1"/>
</dbReference>
<evidence type="ECO:0000313" key="9">
    <source>
        <dbReference type="Proteomes" id="UP000075809"/>
    </source>
</evidence>
<keyword evidence="9" id="KW-1185">Reference proteome</keyword>
<evidence type="ECO:0000256" key="1">
    <source>
        <dbReference type="ARBA" id="ARBA00004245"/>
    </source>
</evidence>
<dbReference type="STRING" id="64791.A0A151WGI7"/>
<dbReference type="AlphaFoldDB" id="A0A151WGI7"/>
<dbReference type="Pfam" id="PF00235">
    <property type="entry name" value="Profilin"/>
    <property type="match status" value="1"/>
</dbReference>
<dbReference type="PROSITE" id="PS00414">
    <property type="entry name" value="PROFILIN"/>
    <property type="match status" value="1"/>
</dbReference>
<reference evidence="8 9" key="1">
    <citation type="submission" date="2015-09" db="EMBL/GenBank/DDBJ databases">
        <title>Trachymyrmex zeteki WGS genome.</title>
        <authorList>
            <person name="Nygaard S."/>
            <person name="Hu H."/>
            <person name="Boomsma J."/>
            <person name="Zhang G."/>
        </authorList>
    </citation>
    <scope>NUCLEOTIDE SEQUENCE [LARGE SCALE GENOMIC DNA]</scope>
    <source>
        <strain evidence="8">Tzet28-1</strain>
        <tissue evidence="8">Whole body</tissue>
    </source>
</reference>
<evidence type="ECO:0000256" key="6">
    <source>
        <dbReference type="ARBA" id="ARBA00023212"/>
    </source>
</evidence>
<dbReference type="PANTHER" id="PTHR11604:SF0">
    <property type="entry name" value="PROFILIN"/>
    <property type="match status" value="1"/>
</dbReference>
<dbReference type="InterPro" id="IPR048278">
    <property type="entry name" value="PFN"/>
</dbReference>
<dbReference type="GO" id="GO:0003785">
    <property type="term" value="F:actin monomer binding"/>
    <property type="evidence" value="ECO:0007669"/>
    <property type="project" value="TreeGrafter"/>
</dbReference>
<evidence type="ECO:0000256" key="7">
    <source>
        <dbReference type="RuleBase" id="RU003909"/>
    </source>
</evidence>
<evidence type="ECO:0000256" key="4">
    <source>
        <dbReference type="ARBA" id="ARBA00022490"/>
    </source>
</evidence>
<name>A0A151WGI7_9HYME</name>
<evidence type="ECO:0000256" key="2">
    <source>
        <dbReference type="ARBA" id="ARBA00010058"/>
    </source>
</evidence>
<dbReference type="GO" id="GO:0005856">
    <property type="term" value="C:cytoskeleton"/>
    <property type="evidence" value="ECO:0007669"/>
    <property type="project" value="UniProtKB-SubCell"/>
</dbReference>
<comment type="subcellular location">
    <subcellularLocation>
        <location evidence="1">Cytoplasm</location>
        <location evidence="1">Cytoskeleton</location>
    </subcellularLocation>
</comment>